<keyword evidence="3" id="KW-1185">Reference proteome</keyword>
<dbReference type="EMBL" id="JBAFSM010000003">
    <property type="protein sequence ID" value="MEG3435937.1"/>
    <property type="molecule type" value="Genomic_DNA"/>
</dbReference>
<comment type="caution">
    <text evidence="2">The sequence shown here is derived from an EMBL/GenBank/DDBJ whole genome shotgun (WGS) entry which is preliminary data.</text>
</comment>
<proteinExistence type="predicted"/>
<dbReference type="Pfam" id="PF13767">
    <property type="entry name" value="DUF4168"/>
    <property type="match status" value="1"/>
</dbReference>
<accession>A0AAW9QPG9</accession>
<dbReference type="Proteomes" id="UP001328733">
    <property type="component" value="Unassembled WGS sequence"/>
</dbReference>
<dbReference type="RefSeq" id="WP_332863389.1">
    <property type="nucleotide sequence ID" value="NZ_JBAFSM010000003.1"/>
</dbReference>
<gene>
    <name evidence="2" type="ORF">V0288_02295</name>
</gene>
<dbReference type="InterPro" id="IPR025433">
    <property type="entry name" value="DUF4168"/>
</dbReference>
<name>A0AAW9QPG9_9CHRO</name>
<feature type="domain" description="DUF4168" evidence="1">
    <location>
        <begin position="43"/>
        <end position="135"/>
    </location>
</feature>
<organism evidence="2 3">
    <name type="scientific">Pannus brasiliensis CCIBt3594</name>
    <dbReference type="NCBI Taxonomy" id="1427578"/>
    <lineage>
        <taxon>Bacteria</taxon>
        <taxon>Bacillati</taxon>
        <taxon>Cyanobacteriota</taxon>
        <taxon>Cyanophyceae</taxon>
        <taxon>Oscillatoriophycideae</taxon>
        <taxon>Chroococcales</taxon>
        <taxon>Microcystaceae</taxon>
        <taxon>Pannus</taxon>
    </lineage>
</organism>
<protein>
    <submittedName>
        <fullName evidence="2">DUF4168 domain-containing protein</fullName>
    </submittedName>
</protein>
<dbReference type="AlphaFoldDB" id="A0AAW9QPG9"/>
<sequence length="147" mass="16661">MRRSLFITFLAGIAIVCGIVPEFSRSTARLCFNSSAYTQDVTDVQIRSYARSVLAIEEKRQQAFQAISRILGKNPPQIACDRRDSFQALPDDARRIAVDYCNTSKKIVENSGLTPAQFNAITARVRSDANFKKRVQEEMIRIQRSKK</sequence>
<reference evidence="2 3" key="1">
    <citation type="submission" date="2024-01" db="EMBL/GenBank/DDBJ databases">
        <title>Genomic insights into the taxonomy and metabolism of the cyanobacterium Pannus brasiliensis CCIBt3594.</title>
        <authorList>
            <person name="Machado M."/>
            <person name="Botero N.B."/>
            <person name="Andreote A.P.D."/>
            <person name="Feitosa A.M.T."/>
            <person name="Popin R."/>
            <person name="Sivonen K."/>
            <person name="Fiore M.F."/>
        </authorList>
    </citation>
    <scope>NUCLEOTIDE SEQUENCE [LARGE SCALE GENOMIC DNA]</scope>
    <source>
        <strain evidence="2 3">CCIBt3594</strain>
    </source>
</reference>
<evidence type="ECO:0000259" key="1">
    <source>
        <dbReference type="Pfam" id="PF13767"/>
    </source>
</evidence>
<evidence type="ECO:0000313" key="2">
    <source>
        <dbReference type="EMBL" id="MEG3435937.1"/>
    </source>
</evidence>
<evidence type="ECO:0000313" key="3">
    <source>
        <dbReference type="Proteomes" id="UP001328733"/>
    </source>
</evidence>